<name>A0A938WS92_9BACT</name>
<dbReference type="SMART" id="SM00342">
    <property type="entry name" value="HTH_ARAC"/>
    <property type="match status" value="1"/>
</dbReference>
<dbReference type="Proteomes" id="UP000706891">
    <property type="component" value="Unassembled WGS sequence"/>
</dbReference>
<dbReference type="GO" id="GO:0003700">
    <property type="term" value="F:DNA-binding transcription factor activity"/>
    <property type="evidence" value="ECO:0007669"/>
    <property type="project" value="InterPro"/>
</dbReference>
<dbReference type="GO" id="GO:0043565">
    <property type="term" value="F:sequence-specific DNA binding"/>
    <property type="evidence" value="ECO:0007669"/>
    <property type="project" value="InterPro"/>
</dbReference>
<evidence type="ECO:0000256" key="1">
    <source>
        <dbReference type="ARBA" id="ARBA00023015"/>
    </source>
</evidence>
<accession>A0A938WS92</accession>
<sequence>MTLNGFLQTYHADCVSTLGAALWRPRDGSIDRAGIHTVDLHFVMLLTRGWMTVRMDNRDVTLTANCYVDTAGCHDCTVITEASPDVDGYMLVTTEKFLSHVFKSRMPFLPECFEYVLRCPVSLFDGRTAAIVAEAFASLERSIYDCANVHNDELVATKTAVLFYEISNCLFRRVGQGACGTASSRKNRLFVRFMSLLKLNARLQHNVGFYASEMCITPQYLNRIVGEVSGRTASDTINMAVTGEIKALLANVDMPLKDVVRRTAFNDQAVFTKFFKRQTGMTPMQYRKCGLEGQTLGQRV</sequence>
<proteinExistence type="predicted"/>
<dbReference type="AlphaFoldDB" id="A0A938WS92"/>
<evidence type="ECO:0000256" key="2">
    <source>
        <dbReference type="ARBA" id="ARBA00023125"/>
    </source>
</evidence>
<dbReference type="PROSITE" id="PS01124">
    <property type="entry name" value="HTH_ARAC_FAMILY_2"/>
    <property type="match status" value="1"/>
</dbReference>
<reference evidence="5" key="1">
    <citation type="submission" date="2020-08" db="EMBL/GenBank/DDBJ databases">
        <authorList>
            <person name="Cejkova D."/>
            <person name="Kubasova T."/>
            <person name="Jahodarova E."/>
            <person name="Rychlik I."/>
        </authorList>
    </citation>
    <scope>NUCLEOTIDE SEQUENCE</scope>
    <source>
        <strain evidence="5">An824</strain>
    </source>
</reference>
<dbReference type="PANTHER" id="PTHR43280">
    <property type="entry name" value="ARAC-FAMILY TRANSCRIPTIONAL REGULATOR"/>
    <property type="match status" value="1"/>
</dbReference>
<dbReference type="InterPro" id="IPR018060">
    <property type="entry name" value="HTH_AraC"/>
</dbReference>
<keyword evidence="1" id="KW-0805">Transcription regulation</keyword>
<dbReference type="SUPFAM" id="SSF46689">
    <property type="entry name" value="Homeodomain-like"/>
    <property type="match status" value="1"/>
</dbReference>
<keyword evidence="3" id="KW-0804">Transcription</keyword>
<comment type="caution">
    <text evidence="5">The sequence shown here is derived from an EMBL/GenBank/DDBJ whole genome shotgun (WGS) entry which is preliminary data.</text>
</comment>
<evidence type="ECO:0000313" key="5">
    <source>
        <dbReference type="EMBL" id="MBM6673203.1"/>
    </source>
</evidence>
<evidence type="ECO:0000259" key="4">
    <source>
        <dbReference type="PROSITE" id="PS01124"/>
    </source>
</evidence>
<evidence type="ECO:0000256" key="3">
    <source>
        <dbReference type="ARBA" id="ARBA00023163"/>
    </source>
</evidence>
<feature type="domain" description="HTH araC/xylS-type" evidence="4">
    <location>
        <begin position="191"/>
        <end position="289"/>
    </location>
</feature>
<dbReference type="EMBL" id="JACJJG010000015">
    <property type="protein sequence ID" value="MBM6673203.1"/>
    <property type="molecule type" value="Genomic_DNA"/>
</dbReference>
<dbReference type="RefSeq" id="WP_205103834.1">
    <property type="nucleotide sequence ID" value="NZ_JACJJG010000015.1"/>
</dbReference>
<dbReference type="PANTHER" id="PTHR43280:SF32">
    <property type="entry name" value="TRANSCRIPTIONAL REGULATORY PROTEIN"/>
    <property type="match status" value="1"/>
</dbReference>
<gene>
    <name evidence="5" type="ORF">H6A34_04840</name>
</gene>
<organism evidence="5 6">
    <name type="scientific">Marseilla massiliensis</name>
    <dbReference type="NCBI Taxonomy" id="1841864"/>
    <lineage>
        <taxon>Bacteria</taxon>
        <taxon>Pseudomonadati</taxon>
        <taxon>Bacteroidota</taxon>
        <taxon>Bacteroidia</taxon>
        <taxon>Bacteroidales</taxon>
        <taxon>Prevotellaceae</taxon>
        <taxon>Marseilla</taxon>
    </lineage>
</organism>
<evidence type="ECO:0000313" key="6">
    <source>
        <dbReference type="Proteomes" id="UP000706891"/>
    </source>
</evidence>
<keyword evidence="2" id="KW-0238">DNA-binding</keyword>
<dbReference type="Gene3D" id="1.10.10.60">
    <property type="entry name" value="Homeodomain-like"/>
    <property type="match status" value="1"/>
</dbReference>
<protein>
    <submittedName>
        <fullName evidence="5">Helix-turn-helix transcriptional regulator</fullName>
    </submittedName>
</protein>
<reference evidence="5" key="2">
    <citation type="journal article" date="2021" name="Sci. Rep.">
        <title>The distribution of antibiotic resistance genes in chicken gut microbiota commensals.</title>
        <authorList>
            <person name="Juricova H."/>
            <person name="Matiasovicova J."/>
            <person name="Kubasova T."/>
            <person name="Cejkova D."/>
            <person name="Rychlik I."/>
        </authorList>
    </citation>
    <scope>NUCLEOTIDE SEQUENCE</scope>
    <source>
        <strain evidence="5">An824</strain>
    </source>
</reference>
<keyword evidence="6" id="KW-1185">Reference proteome</keyword>
<dbReference type="Pfam" id="PF12833">
    <property type="entry name" value="HTH_18"/>
    <property type="match status" value="1"/>
</dbReference>
<dbReference type="InterPro" id="IPR009057">
    <property type="entry name" value="Homeodomain-like_sf"/>
</dbReference>